<dbReference type="InParanoid" id="A0A067M282"/>
<name>A0A067M282_BOTB1</name>
<dbReference type="AlphaFoldDB" id="A0A067M282"/>
<organism evidence="2 3">
    <name type="scientific">Botryobasidium botryosum (strain FD-172 SS1)</name>
    <dbReference type="NCBI Taxonomy" id="930990"/>
    <lineage>
        <taxon>Eukaryota</taxon>
        <taxon>Fungi</taxon>
        <taxon>Dikarya</taxon>
        <taxon>Basidiomycota</taxon>
        <taxon>Agaricomycotina</taxon>
        <taxon>Agaricomycetes</taxon>
        <taxon>Cantharellales</taxon>
        <taxon>Botryobasidiaceae</taxon>
        <taxon>Botryobasidium</taxon>
    </lineage>
</organism>
<evidence type="ECO:0000256" key="1">
    <source>
        <dbReference type="SAM" id="MobiDB-lite"/>
    </source>
</evidence>
<feature type="region of interest" description="Disordered" evidence="1">
    <location>
        <begin position="98"/>
        <end position="128"/>
    </location>
</feature>
<reference evidence="3" key="1">
    <citation type="journal article" date="2014" name="Proc. Natl. Acad. Sci. U.S.A.">
        <title>Extensive sampling of basidiomycete genomes demonstrates inadequacy of the white-rot/brown-rot paradigm for wood decay fungi.</title>
        <authorList>
            <person name="Riley R."/>
            <person name="Salamov A.A."/>
            <person name="Brown D.W."/>
            <person name="Nagy L.G."/>
            <person name="Floudas D."/>
            <person name="Held B.W."/>
            <person name="Levasseur A."/>
            <person name="Lombard V."/>
            <person name="Morin E."/>
            <person name="Otillar R."/>
            <person name="Lindquist E.A."/>
            <person name="Sun H."/>
            <person name="LaButti K.M."/>
            <person name="Schmutz J."/>
            <person name="Jabbour D."/>
            <person name="Luo H."/>
            <person name="Baker S.E."/>
            <person name="Pisabarro A.G."/>
            <person name="Walton J.D."/>
            <person name="Blanchette R.A."/>
            <person name="Henrissat B."/>
            <person name="Martin F."/>
            <person name="Cullen D."/>
            <person name="Hibbett D.S."/>
            <person name="Grigoriev I.V."/>
        </authorList>
    </citation>
    <scope>NUCLEOTIDE SEQUENCE [LARGE SCALE GENOMIC DNA]</scope>
    <source>
        <strain evidence="3">FD-172 SS1</strain>
    </source>
</reference>
<feature type="compositionally biased region" description="Polar residues" evidence="1">
    <location>
        <begin position="98"/>
        <end position="109"/>
    </location>
</feature>
<feature type="compositionally biased region" description="Low complexity" evidence="1">
    <location>
        <begin position="175"/>
        <end position="188"/>
    </location>
</feature>
<dbReference type="Proteomes" id="UP000027195">
    <property type="component" value="Unassembled WGS sequence"/>
</dbReference>
<evidence type="ECO:0000313" key="2">
    <source>
        <dbReference type="EMBL" id="KDQ05982.1"/>
    </source>
</evidence>
<sequence>MRARAARELAMQDIAPELRGINGQPATNQLGTSGSGQPAPSVQLKRVPRACMYDASDAFKSLVLIPITTRRSDQSGLRDALAEVQAELNEFRTRLATQEANAQPVSQSASRKRKRMDNGRICTGSKPEGEWNDAERALKSLLAERERGWSDGGYLVVLELAHRTALTNADAAALAPSGPLGPGHLSTSKPPRLDISSPARPPRTSSLRWPASTSSPWQMLWLEYTCLSVSDTIATYTQLVGTGTTHSDMFSLLY</sequence>
<feature type="region of interest" description="Disordered" evidence="1">
    <location>
        <begin position="15"/>
        <end position="41"/>
    </location>
</feature>
<keyword evidence="3" id="KW-1185">Reference proteome</keyword>
<protein>
    <submittedName>
        <fullName evidence="2">Uncharacterized protein</fullName>
    </submittedName>
</protein>
<feature type="compositionally biased region" description="Polar residues" evidence="1">
    <location>
        <begin position="24"/>
        <end position="40"/>
    </location>
</feature>
<evidence type="ECO:0000313" key="3">
    <source>
        <dbReference type="Proteomes" id="UP000027195"/>
    </source>
</evidence>
<feature type="region of interest" description="Disordered" evidence="1">
    <location>
        <begin position="175"/>
        <end position="211"/>
    </location>
</feature>
<dbReference type="HOGENOM" id="CLU_1094107_0_0_1"/>
<dbReference type="EMBL" id="KL198165">
    <property type="protein sequence ID" value="KDQ05982.1"/>
    <property type="molecule type" value="Genomic_DNA"/>
</dbReference>
<gene>
    <name evidence="2" type="ORF">BOTBODRAFT_49617</name>
</gene>
<accession>A0A067M282</accession>
<proteinExistence type="predicted"/>